<dbReference type="InterPro" id="IPR035901">
    <property type="entry name" value="GIY-YIG_endonuc_sf"/>
</dbReference>
<dbReference type="PROSITE" id="PS50164">
    <property type="entry name" value="GIY_YIG"/>
    <property type="match status" value="1"/>
</dbReference>
<proteinExistence type="inferred from homology"/>
<sequence>MFFVYILQSKKDKELYVGYTKDLRERFKKHNLGLVPSTKTRIPFRLAYYEAYASKQDAVIREHNLKLRAKALAQLKKRIKSCFEA</sequence>
<dbReference type="PANTHER" id="PTHR34477">
    <property type="entry name" value="UPF0213 PROTEIN YHBQ"/>
    <property type="match status" value="1"/>
</dbReference>
<evidence type="ECO:0000259" key="2">
    <source>
        <dbReference type="PROSITE" id="PS50164"/>
    </source>
</evidence>
<name>A0A1G2HJE5_9BACT</name>
<dbReference type="Gene3D" id="3.40.1440.10">
    <property type="entry name" value="GIY-YIG endonuclease"/>
    <property type="match status" value="1"/>
</dbReference>
<dbReference type="EMBL" id="MHOL01000017">
    <property type="protein sequence ID" value="OGZ62617.1"/>
    <property type="molecule type" value="Genomic_DNA"/>
</dbReference>
<dbReference type="InterPro" id="IPR050190">
    <property type="entry name" value="UPF0213_domain"/>
</dbReference>
<dbReference type="InterPro" id="IPR000305">
    <property type="entry name" value="GIY-YIG_endonuc"/>
</dbReference>
<comment type="similarity">
    <text evidence="1">Belongs to the UPF0213 family.</text>
</comment>
<evidence type="ECO:0000256" key="1">
    <source>
        <dbReference type="ARBA" id="ARBA00007435"/>
    </source>
</evidence>
<protein>
    <recommendedName>
        <fullName evidence="2">GIY-YIG domain-containing protein</fullName>
    </recommendedName>
</protein>
<comment type="caution">
    <text evidence="3">The sequence shown here is derived from an EMBL/GenBank/DDBJ whole genome shotgun (WGS) entry which is preliminary data.</text>
</comment>
<evidence type="ECO:0000313" key="4">
    <source>
        <dbReference type="Proteomes" id="UP000178991"/>
    </source>
</evidence>
<dbReference type="SUPFAM" id="SSF82771">
    <property type="entry name" value="GIY-YIG endonuclease"/>
    <property type="match status" value="1"/>
</dbReference>
<reference evidence="3 4" key="1">
    <citation type="journal article" date="2016" name="Nat. Commun.">
        <title>Thousands of microbial genomes shed light on interconnected biogeochemical processes in an aquifer system.</title>
        <authorList>
            <person name="Anantharaman K."/>
            <person name="Brown C.T."/>
            <person name="Hug L.A."/>
            <person name="Sharon I."/>
            <person name="Castelle C.J."/>
            <person name="Probst A.J."/>
            <person name="Thomas B.C."/>
            <person name="Singh A."/>
            <person name="Wilkins M.J."/>
            <person name="Karaoz U."/>
            <person name="Brodie E.L."/>
            <person name="Williams K.H."/>
            <person name="Hubbard S.S."/>
            <person name="Banfield J.F."/>
        </authorList>
    </citation>
    <scope>NUCLEOTIDE SEQUENCE [LARGE SCALE GENOMIC DNA]</scope>
</reference>
<dbReference type="AlphaFoldDB" id="A0A1G2HJE5"/>
<evidence type="ECO:0000313" key="3">
    <source>
        <dbReference type="EMBL" id="OGZ62617.1"/>
    </source>
</evidence>
<organism evidence="3 4">
    <name type="scientific">Candidatus Staskawiczbacteria bacterium RIFCSPHIGHO2_01_FULL_34_27</name>
    <dbReference type="NCBI Taxonomy" id="1802199"/>
    <lineage>
        <taxon>Bacteria</taxon>
        <taxon>Candidatus Staskawicziibacteriota</taxon>
    </lineage>
</organism>
<gene>
    <name evidence="3" type="ORF">A2639_02655</name>
</gene>
<dbReference type="CDD" id="cd10449">
    <property type="entry name" value="GIY-YIG_SLX1_like"/>
    <property type="match status" value="1"/>
</dbReference>
<feature type="domain" description="GIY-YIG" evidence="2">
    <location>
        <begin position="1"/>
        <end position="79"/>
    </location>
</feature>
<dbReference type="Proteomes" id="UP000178991">
    <property type="component" value="Unassembled WGS sequence"/>
</dbReference>
<dbReference type="Pfam" id="PF01541">
    <property type="entry name" value="GIY-YIG"/>
    <property type="match status" value="1"/>
</dbReference>
<accession>A0A1G2HJE5</accession>
<dbReference type="PANTHER" id="PTHR34477:SF5">
    <property type="entry name" value="BSL5627 PROTEIN"/>
    <property type="match status" value="1"/>
</dbReference>